<accession>A0A1U7H5G6</accession>
<evidence type="ECO:0000313" key="2">
    <source>
        <dbReference type="EMBL" id="OKH16540.1"/>
    </source>
</evidence>
<dbReference type="Pfam" id="PF12836">
    <property type="entry name" value="HHH_3"/>
    <property type="match status" value="1"/>
</dbReference>
<evidence type="ECO:0000256" key="1">
    <source>
        <dbReference type="SAM" id="SignalP"/>
    </source>
</evidence>
<keyword evidence="3" id="KW-1185">Reference proteome</keyword>
<reference evidence="2 3" key="1">
    <citation type="submission" date="2016-11" db="EMBL/GenBank/DDBJ databases">
        <title>Draft Genome Sequences of Nine Cyanobacterial Strains from Diverse Habitats.</title>
        <authorList>
            <person name="Zhu T."/>
            <person name="Hou S."/>
            <person name="Lu X."/>
            <person name="Hess W.R."/>
        </authorList>
    </citation>
    <scope>NUCLEOTIDE SEQUENCE [LARGE SCALE GENOMIC DNA]</scope>
    <source>
        <strain evidence="2 3">NIES-592</strain>
    </source>
</reference>
<name>A0A1U7H5G6_9CYAN</name>
<dbReference type="EMBL" id="MRCA01000001">
    <property type="protein sequence ID" value="OKH16540.1"/>
    <property type="molecule type" value="Genomic_DNA"/>
</dbReference>
<dbReference type="RefSeq" id="WP_062248924.1">
    <property type="nucleotide sequence ID" value="NZ_MRCA01000001.1"/>
</dbReference>
<proteinExistence type="predicted"/>
<keyword evidence="1" id="KW-0732">Signal</keyword>
<organism evidence="2 3">
    <name type="scientific">Fischerella major NIES-592</name>
    <dbReference type="NCBI Taxonomy" id="210994"/>
    <lineage>
        <taxon>Bacteria</taxon>
        <taxon>Bacillati</taxon>
        <taxon>Cyanobacteriota</taxon>
        <taxon>Cyanophyceae</taxon>
        <taxon>Nostocales</taxon>
        <taxon>Hapalosiphonaceae</taxon>
        <taxon>Fischerella</taxon>
    </lineage>
</organism>
<protein>
    <submittedName>
        <fullName evidence="2">DNA uptake protein</fullName>
    </submittedName>
</protein>
<evidence type="ECO:0000313" key="3">
    <source>
        <dbReference type="Proteomes" id="UP000186391"/>
    </source>
</evidence>
<dbReference type="SUPFAM" id="SSF81585">
    <property type="entry name" value="PsbU/PolX domain-like"/>
    <property type="match status" value="1"/>
</dbReference>
<gene>
    <name evidence="2" type="ORF">NIES592_02585</name>
</gene>
<comment type="caution">
    <text evidence="2">The sequence shown here is derived from an EMBL/GenBank/DDBJ whole genome shotgun (WGS) entry which is preliminary data.</text>
</comment>
<dbReference type="PROSITE" id="PS51257">
    <property type="entry name" value="PROKAR_LIPOPROTEIN"/>
    <property type="match status" value="1"/>
</dbReference>
<dbReference type="OrthoDB" id="7359338at2"/>
<feature type="signal peptide" evidence="1">
    <location>
        <begin position="1"/>
        <end position="23"/>
    </location>
</feature>
<dbReference type="AlphaFoldDB" id="A0A1U7H5G6"/>
<dbReference type="Gene3D" id="1.10.150.320">
    <property type="entry name" value="Photosystem II 12 kDa extrinsic protein"/>
    <property type="match status" value="1"/>
</dbReference>
<dbReference type="Proteomes" id="UP000186391">
    <property type="component" value="Unassembled WGS sequence"/>
</dbReference>
<sequence>MKKFRYLCMAVAACAIVTLSSCNDSDTSTTENSPAASSPNSVAQTTEAVSHSGHGSKKQININTAILSELDKFEAQLGVPALSNKIQANRPYASPEELVSKKVITQEQFDKIKDQVTVQEVVLTGEAKDIDYMTKLGLMKGHLIVAQELLDLNQPKQAEPHIGHPVEEIYVDVEDQLNERQVKEFKTTLVSLQDLVKSNPKDGRVKTNFTTSMQSVDEAIAALPETQRTQPSFVLQVINGLLDSANSEYGAAVADGKITAAIEYQDSRGFVLYADELYKSISSQMAKDQPEADKAIQASMAQLKKTWPSVIPPAKPVNTPEEVTKQIKAIESASQKVIDATKTQAQR</sequence>
<feature type="chain" id="PRO_5010560632" evidence="1">
    <location>
        <begin position="24"/>
        <end position="347"/>
    </location>
</feature>